<organism evidence="2 3">
    <name type="scientific">Crocosphaera chwakensis CCY0110</name>
    <dbReference type="NCBI Taxonomy" id="391612"/>
    <lineage>
        <taxon>Bacteria</taxon>
        <taxon>Bacillati</taxon>
        <taxon>Cyanobacteriota</taxon>
        <taxon>Cyanophyceae</taxon>
        <taxon>Oscillatoriophycideae</taxon>
        <taxon>Chroococcales</taxon>
        <taxon>Aphanothecaceae</taxon>
        <taxon>Crocosphaera</taxon>
        <taxon>Crocosphaera chwakensis</taxon>
    </lineage>
</organism>
<dbReference type="Proteomes" id="UP000003781">
    <property type="component" value="Unassembled WGS sequence"/>
</dbReference>
<gene>
    <name evidence="2" type="ORF">CY0110_03609</name>
</gene>
<evidence type="ECO:0000256" key="1">
    <source>
        <dbReference type="SAM" id="SignalP"/>
    </source>
</evidence>
<dbReference type="PROSITE" id="PS51257">
    <property type="entry name" value="PROKAR_LIPOPROTEIN"/>
    <property type="match status" value="1"/>
</dbReference>
<reference evidence="2 3" key="1">
    <citation type="submission" date="2007-03" db="EMBL/GenBank/DDBJ databases">
        <authorList>
            <person name="Stal L."/>
            <person name="Ferriera S."/>
            <person name="Johnson J."/>
            <person name="Kravitz S."/>
            <person name="Beeson K."/>
            <person name="Sutton G."/>
            <person name="Rogers Y.-H."/>
            <person name="Friedman R."/>
            <person name="Frazier M."/>
            <person name="Venter J.C."/>
        </authorList>
    </citation>
    <scope>NUCLEOTIDE SEQUENCE [LARGE SCALE GENOMIC DNA]</scope>
    <source>
        <strain evidence="2 3">CCY0110</strain>
    </source>
</reference>
<dbReference type="eggNOG" id="ENOG5033416">
    <property type="taxonomic scope" value="Bacteria"/>
</dbReference>
<evidence type="ECO:0000313" key="3">
    <source>
        <dbReference type="Proteomes" id="UP000003781"/>
    </source>
</evidence>
<protein>
    <submittedName>
        <fullName evidence="2">Uncharacterized protein</fullName>
    </submittedName>
</protein>
<accession>A3IKD5</accession>
<feature type="chain" id="PRO_5002653722" evidence="1">
    <location>
        <begin position="18"/>
        <end position="138"/>
    </location>
</feature>
<feature type="signal peptide" evidence="1">
    <location>
        <begin position="1"/>
        <end position="17"/>
    </location>
</feature>
<keyword evidence="1" id="KW-0732">Signal</keyword>
<dbReference type="AlphaFoldDB" id="A3IKD5"/>
<sequence length="138" mass="15381">MKLSILAVILSSSLLFIGCTSQTMNSKEDAYQAINLAEVDGELTGDDPEAIALSLFGNQEPVEGNFSQETKVIEKDGFNQTILLTQMNLPDDSVKGLRYQLKFEFDQSVGQWRLQEVGRQQSCYRGNSPDNWTVEPCP</sequence>
<dbReference type="EMBL" id="AAXW01000003">
    <property type="protein sequence ID" value="EAZ93124.1"/>
    <property type="molecule type" value="Genomic_DNA"/>
</dbReference>
<keyword evidence="3" id="KW-1185">Reference proteome</keyword>
<evidence type="ECO:0000313" key="2">
    <source>
        <dbReference type="EMBL" id="EAZ93124.1"/>
    </source>
</evidence>
<proteinExistence type="predicted"/>
<name>A3IKD5_9CHRO</name>
<comment type="caution">
    <text evidence="2">The sequence shown here is derived from an EMBL/GenBank/DDBJ whole genome shotgun (WGS) entry which is preliminary data.</text>
</comment>